<dbReference type="OrthoDB" id="517091at2"/>
<organism evidence="2">
    <name type="scientific">Tolypothrix bouteillei VB521301</name>
    <dbReference type="NCBI Taxonomy" id="1479485"/>
    <lineage>
        <taxon>Bacteria</taxon>
        <taxon>Bacillati</taxon>
        <taxon>Cyanobacteriota</taxon>
        <taxon>Cyanophyceae</taxon>
        <taxon>Nostocales</taxon>
        <taxon>Tolypothrichaceae</taxon>
        <taxon>Tolypothrix</taxon>
    </lineage>
</organism>
<protein>
    <submittedName>
        <fullName evidence="2">Uncharacterized protein</fullName>
    </submittedName>
</protein>
<proteinExistence type="predicted"/>
<evidence type="ECO:0000313" key="1">
    <source>
        <dbReference type="EMBL" id="KAF3889955.1"/>
    </source>
</evidence>
<dbReference type="EMBL" id="JHEG04000001">
    <property type="protein sequence ID" value="KAF3889955.1"/>
    <property type="molecule type" value="Genomic_DNA"/>
</dbReference>
<dbReference type="Proteomes" id="UP000029738">
    <property type="component" value="Unassembled WGS sequence"/>
</dbReference>
<reference evidence="2" key="1">
    <citation type="journal article" date="2015" name="Genome Announc.">
        <title>Draft Genome Sequence of Tolypothrix boutellei Strain VB521301.</title>
        <authorList>
            <person name="Chandrababunaidu M.M."/>
            <person name="Singh D."/>
            <person name="Sen D."/>
            <person name="Bhan S."/>
            <person name="Das S."/>
            <person name="Gupta A."/>
            <person name="Adhikary S.P."/>
            <person name="Tripathy S."/>
        </authorList>
    </citation>
    <scope>NUCLEOTIDE SEQUENCE</scope>
    <source>
        <strain evidence="2">VB521301</strain>
    </source>
</reference>
<name>A0A0C1R342_9CYAN</name>
<reference evidence="1" key="2">
    <citation type="submission" date="2019-11" db="EMBL/GenBank/DDBJ databases">
        <title>Improved Assembly of Tolypothrix boutellei genome.</title>
        <authorList>
            <person name="Sarangi A.N."/>
            <person name="Mukherjee M."/>
            <person name="Ghosh S."/>
            <person name="Singh D."/>
            <person name="Das A."/>
            <person name="Kant S."/>
            <person name="Prusty A."/>
            <person name="Tripathy S."/>
        </authorList>
    </citation>
    <scope>NUCLEOTIDE SEQUENCE</scope>
    <source>
        <strain evidence="1">VB521301</strain>
    </source>
</reference>
<evidence type="ECO:0000313" key="3">
    <source>
        <dbReference type="Proteomes" id="UP000029738"/>
    </source>
</evidence>
<dbReference type="STRING" id="1479485.DA73_0235970"/>
<gene>
    <name evidence="2" type="ORF">DA73_0235970</name>
    <name evidence="1" type="ORF">DA73_0400034170</name>
</gene>
<accession>A0A0C1R342</accession>
<dbReference type="RefSeq" id="WP_038089279.1">
    <property type="nucleotide sequence ID" value="NZ_JHEG04000001.1"/>
</dbReference>
<sequence>MSEILYYRGVKSLAMWKAGTQQQAIPSPEHASRYLRDIKEGKGFPSLWLASCPEDLEKIALGMLLLKGHLDTVNLIGFKEFCFSNVGVMVNQVEDTNFPIPTVAYLHYELCTLDDVQLRSAIELFLKGNGSFKEFVKSAPDKNNMRKIAARYINEVNQQYQAKAKEWAKQYLEYES</sequence>
<dbReference type="EMBL" id="JHEG02000059">
    <property type="protein sequence ID" value="KIE06705.1"/>
    <property type="molecule type" value="Genomic_DNA"/>
</dbReference>
<dbReference type="AlphaFoldDB" id="A0A0C1R342"/>
<evidence type="ECO:0000313" key="2">
    <source>
        <dbReference type="EMBL" id="KIE06705.1"/>
    </source>
</evidence>
<keyword evidence="3" id="KW-1185">Reference proteome</keyword>
<comment type="caution">
    <text evidence="2">The sequence shown here is derived from an EMBL/GenBank/DDBJ whole genome shotgun (WGS) entry which is preliminary data.</text>
</comment>